<dbReference type="AlphaFoldDB" id="A0A6C0E036"/>
<dbReference type="InterPro" id="IPR011630">
    <property type="entry name" value="DUF1599"/>
</dbReference>
<accession>A0A6C0E036</accession>
<sequence>MESKDRISQMKAIHSEALELFSRKNKDYGDAFAQYGVIGVLMRISDKLQRSISITKSGINLVEDEKIRDTLIDLHNYSAMAMMLLDEKN</sequence>
<evidence type="ECO:0000313" key="2">
    <source>
        <dbReference type="EMBL" id="QHT22394.1"/>
    </source>
</evidence>
<protein>
    <recommendedName>
        <fullName evidence="1">Nucleotide modification associated domain-containing protein</fullName>
    </recommendedName>
</protein>
<feature type="domain" description="Nucleotide modification associated" evidence="1">
    <location>
        <begin position="24"/>
        <end position="84"/>
    </location>
</feature>
<dbReference type="Pfam" id="PF07659">
    <property type="entry name" value="DUF1599"/>
    <property type="match status" value="1"/>
</dbReference>
<proteinExistence type="predicted"/>
<name>A0A6C0E036_9ZZZZ</name>
<evidence type="ECO:0000259" key="1">
    <source>
        <dbReference type="Pfam" id="PF07659"/>
    </source>
</evidence>
<reference evidence="2" key="1">
    <citation type="journal article" date="2020" name="Nature">
        <title>Giant virus diversity and host interactions through global metagenomics.</title>
        <authorList>
            <person name="Schulz F."/>
            <person name="Roux S."/>
            <person name="Paez-Espino D."/>
            <person name="Jungbluth S."/>
            <person name="Walsh D.A."/>
            <person name="Denef V.J."/>
            <person name="McMahon K.D."/>
            <person name="Konstantinidis K.T."/>
            <person name="Eloe-Fadrosh E.A."/>
            <person name="Kyrpides N.C."/>
            <person name="Woyke T."/>
        </authorList>
    </citation>
    <scope>NUCLEOTIDE SEQUENCE</scope>
    <source>
        <strain evidence="2">GVMAG-M-3300023179-111</strain>
    </source>
</reference>
<organism evidence="2">
    <name type="scientific">viral metagenome</name>
    <dbReference type="NCBI Taxonomy" id="1070528"/>
    <lineage>
        <taxon>unclassified sequences</taxon>
        <taxon>metagenomes</taxon>
        <taxon>organismal metagenomes</taxon>
    </lineage>
</organism>
<dbReference type="EMBL" id="MN739709">
    <property type="protein sequence ID" value="QHT22394.1"/>
    <property type="molecule type" value="Genomic_DNA"/>
</dbReference>